<organism evidence="2 3">
    <name type="scientific">Sphingomonas aerophila</name>
    <dbReference type="NCBI Taxonomy" id="1344948"/>
    <lineage>
        <taxon>Bacteria</taxon>
        <taxon>Pseudomonadati</taxon>
        <taxon>Pseudomonadota</taxon>
        <taxon>Alphaproteobacteria</taxon>
        <taxon>Sphingomonadales</taxon>
        <taxon>Sphingomonadaceae</taxon>
        <taxon>Sphingomonas</taxon>
    </lineage>
</organism>
<feature type="transmembrane region" description="Helical" evidence="1">
    <location>
        <begin position="12"/>
        <end position="33"/>
    </location>
</feature>
<comment type="caution">
    <text evidence="2">The sequence shown here is derived from an EMBL/GenBank/DDBJ whole genome shotgun (WGS) entry which is preliminary data.</text>
</comment>
<dbReference type="EMBL" id="JACIJK010000005">
    <property type="protein sequence ID" value="MBB5715105.1"/>
    <property type="molecule type" value="Genomic_DNA"/>
</dbReference>
<evidence type="ECO:0000313" key="3">
    <source>
        <dbReference type="Proteomes" id="UP000546200"/>
    </source>
</evidence>
<sequence>MFMTPVTQDKRRASPALSALGLAVPVLVMAPWLAVNGPMSALIVGALALVAGRETLVRVARDALPKR</sequence>
<dbReference type="Proteomes" id="UP000546200">
    <property type="component" value="Unassembled WGS sequence"/>
</dbReference>
<evidence type="ECO:0000256" key="1">
    <source>
        <dbReference type="SAM" id="Phobius"/>
    </source>
</evidence>
<name>A0A7W9BD85_9SPHN</name>
<reference evidence="2 3" key="1">
    <citation type="submission" date="2020-08" db="EMBL/GenBank/DDBJ databases">
        <title>Genomic Encyclopedia of Type Strains, Phase IV (KMG-IV): sequencing the most valuable type-strain genomes for metagenomic binning, comparative biology and taxonomic classification.</title>
        <authorList>
            <person name="Goeker M."/>
        </authorList>
    </citation>
    <scope>NUCLEOTIDE SEQUENCE [LARGE SCALE GENOMIC DNA]</scope>
    <source>
        <strain evidence="2 3">DSM 100044</strain>
    </source>
</reference>
<gene>
    <name evidence="2" type="ORF">FHS94_001946</name>
</gene>
<keyword evidence="1" id="KW-0812">Transmembrane</keyword>
<protein>
    <submittedName>
        <fullName evidence="2">Uncharacterized protein</fullName>
    </submittedName>
</protein>
<accession>A0A7W9BD85</accession>
<feature type="transmembrane region" description="Helical" evidence="1">
    <location>
        <begin position="39"/>
        <end position="57"/>
    </location>
</feature>
<keyword evidence="1" id="KW-1133">Transmembrane helix</keyword>
<proteinExistence type="predicted"/>
<evidence type="ECO:0000313" key="2">
    <source>
        <dbReference type="EMBL" id="MBB5715105.1"/>
    </source>
</evidence>
<dbReference type="RefSeq" id="WP_184057088.1">
    <property type="nucleotide sequence ID" value="NZ_JACIJK010000005.1"/>
</dbReference>
<keyword evidence="3" id="KW-1185">Reference proteome</keyword>
<dbReference type="AlphaFoldDB" id="A0A7W9BD85"/>
<keyword evidence="1" id="KW-0472">Membrane</keyword>